<dbReference type="GO" id="GO:0005524">
    <property type="term" value="F:ATP binding"/>
    <property type="evidence" value="ECO:0007669"/>
    <property type="project" value="UniProtKB-UniRule"/>
</dbReference>
<comment type="subcellular location">
    <subcellularLocation>
        <location evidence="7">Cytoplasm</location>
    </subcellularLocation>
</comment>
<dbReference type="HAMAP" id="MF_00109">
    <property type="entry name" value="Shikimate_kinase"/>
    <property type="match status" value="1"/>
</dbReference>
<feature type="binding site" evidence="7">
    <location>
        <position position="116"/>
    </location>
    <ligand>
        <name>ATP</name>
        <dbReference type="ChEBI" id="CHEBI:30616"/>
    </ligand>
</feature>
<proteinExistence type="inferred from homology"/>
<evidence type="ECO:0000256" key="4">
    <source>
        <dbReference type="ARBA" id="ARBA00022777"/>
    </source>
</evidence>
<keyword evidence="7" id="KW-0963">Cytoplasm</keyword>
<dbReference type="GO" id="GO:0004765">
    <property type="term" value="F:shikimate kinase activity"/>
    <property type="evidence" value="ECO:0007669"/>
    <property type="project" value="UniProtKB-UniRule"/>
</dbReference>
<keyword evidence="5 7" id="KW-0067">ATP-binding</keyword>
<keyword evidence="9" id="KW-1185">Reference proteome</keyword>
<comment type="pathway">
    <text evidence="7">Metabolic intermediate biosynthesis; chorismate biosynthesis; chorismate from D-erythrose 4-phosphate and phosphoenolpyruvate: step 5/7.</text>
</comment>
<dbReference type="PANTHER" id="PTHR21087">
    <property type="entry name" value="SHIKIMATE KINASE"/>
    <property type="match status" value="1"/>
</dbReference>
<dbReference type="UniPathway" id="UPA00053">
    <property type="reaction ID" value="UER00088"/>
</dbReference>
<dbReference type="AlphaFoldDB" id="A0A4R1RVT7"/>
<dbReference type="Proteomes" id="UP000295008">
    <property type="component" value="Unassembled WGS sequence"/>
</dbReference>
<reference evidence="8 9" key="1">
    <citation type="submission" date="2019-03" db="EMBL/GenBank/DDBJ databases">
        <title>Genomic Encyclopedia of Type Strains, Phase IV (KMG-IV): sequencing the most valuable type-strain genomes for metagenomic binning, comparative biology and taxonomic classification.</title>
        <authorList>
            <person name="Goeker M."/>
        </authorList>
    </citation>
    <scope>NUCLEOTIDE SEQUENCE [LARGE SCALE GENOMIC DNA]</scope>
    <source>
        <strain evidence="8 9">LX-B</strain>
    </source>
</reference>
<comment type="cofactor">
    <cofactor evidence="7">
        <name>Mg(2+)</name>
        <dbReference type="ChEBI" id="CHEBI:18420"/>
    </cofactor>
    <text evidence="7">Binds 1 Mg(2+) ion per subunit.</text>
</comment>
<accession>A0A4R1RVT7</accession>
<sequence length="174" mass="19250">MKIALIGFMGTGKTLLGRMLAARLHYEFIDTDQLIEIRQGQSIAELFATRGEAYFRQLEQELARELAGRDGLVIATGGGFVLNPVNLERLREGGVIVSLIAPAETIYDRVKCNDDRPLLAVADPLARIRELLQQRAVIYQGADIVLDTSLKVPDELIEELVSRLTAKGYGNEII</sequence>
<evidence type="ECO:0000313" key="9">
    <source>
        <dbReference type="Proteomes" id="UP000295008"/>
    </source>
</evidence>
<organism evidence="8 9">
    <name type="scientific">Hydrogenispora ethanolica</name>
    <dbReference type="NCBI Taxonomy" id="1082276"/>
    <lineage>
        <taxon>Bacteria</taxon>
        <taxon>Bacillati</taxon>
        <taxon>Bacillota</taxon>
        <taxon>Hydrogenispora</taxon>
    </lineage>
</organism>
<dbReference type="OrthoDB" id="9800332at2"/>
<comment type="subunit">
    <text evidence="7">Monomer.</text>
</comment>
<dbReference type="EC" id="2.7.1.71" evidence="7"/>
<feature type="binding site" evidence="7">
    <location>
        <position position="32"/>
    </location>
    <ligand>
        <name>substrate</name>
    </ligand>
</feature>
<dbReference type="GO" id="GO:0005829">
    <property type="term" value="C:cytosol"/>
    <property type="evidence" value="ECO:0007669"/>
    <property type="project" value="TreeGrafter"/>
</dbReference>
<comment type="catalytic activity">
    <reaction evidence="7">
        <text>shikimate + ATP = 3-phosphoshikimate + ADP + H(+)</text>
        <dbReference type="Rhea" id="RHEA:13121"/>
        <dbReference type="ChEBI" id="CHEBI:15378"/>
        <dbReference type="ChEBI" id="CHEBI:30616"/>
        <dbReference type="ChEBI" id="CHEBI:36208"/>
        <dbReference type="ChEBI" id="CHEBI:145989"/>
        <dbReference type="ChEBI" id="CHEBI:456216"/>
        <dbReference type="EC" id="2.7.1.71"/>
    </reaction>
</comment>
<evidence type="ECO:0000256" key="5">
    <source>
        <dbReference type="ARBA" id="ARBA00022840"/>
    </source>
</evidence>
<keyword evidence="7" id="KW-0479">Metal-binding</keyword>
<feature type="binding site" evidence="7">
    <location>
        <position position="14"/>
    </location>
    <ligand>
        <name>Mg(2+)</name>
        <dbReference type="ChEBI" id="CHEBI:18420"/>
    </ligand>
</feature>
<dbReference type="Pfam" id="PF01202">
    <property type="entry name" value="SKI"/>
    <property type="match status" value="1"/>
</dbReference>
<evidence type="ECO:0000256" key="3">
    <source>
        <dbReference type="ARBA" id="ARBA00022741"/>
    </source>
</evidence>
<feature type="binding site" evidence="7">
    <location>
        <position position="56"/>
    </location>
    <ligand>
        <name>substrate</name>
    </ligand>
</feature>
<evidence type="ECO:0000313" key="8">
    <source>
        <dbReference type="EMBL" id="TCL70783.1"/>
    </source>
</evidence>
<feature type="binding site" evidence="7">
    <location>
        <position position="78"/>
    </location>
    <ligand>
        <name>substrate</name>
    </ligand>
</feature>
<keyword evidence="3 7" id="KW-0547">Nucleotide-binding</keyword>
<keyword evidence="4 7" id="KW-0418">Kinase</keyword>
<evidence type="ECO:0000256" key="7">
    <source>
        <dbReference type="HAMAP-Rule" id="MF_00109"/>
    </source>
</evidence>
<dbReference type="InterPro" id="IPR027417">
    <property type="entry name" value="P-loop_NTPase"/>
</dbReference>
<keyword evidence="2 7" id="KW-0808">Transferase</keyword>
<evidence type="ECO:0000256" key="1">
    <source>
        <dbReference type="ARBA" id="ARBA00022605"/>
    </source>
</evidence>
<dbReference type="CDD" id="cd00464">
    <property type="entry name" value="SK"/>
    <property type="match status" value="1"/>
</dbReference>
<dbReference type="RefSeq" id="WP_132014055.1">
    <property type="nucleotide sequence ID" value="NZ_SLUN01000009.1"/>
</dbReference>
<comment type="similarity">
    <text evidence="7">Belongs to the shikimate kinase family.</text>
</comment>
<keyword evidence="6 7" id="KW-0057">Aromatic amino acid biosynthesis</keyword>
<evidence type="ECO:0000256" key="2">
    <source>
        <dbReference type="ARBA" id="ARBA00022679"/>
    </source>
</evidence>
<comment type="function">
    <text evidence="7">Catalyzes the specific phosphorylation of the 3-hydroxyl group of shikimic acid using ATP as a cosubstrate.</text>
</comment>
<feature type="binding site" evidence="7">
    <location>
        <begin position="10"/>
        <end position="15"/>
    </location>
    <ligand>
        <name>ATP</name>
        <dbReference type="ChEBI" id="CHEBI:30616"/>
    </ligand>
</feature>
<gene>
    <name evidence="7" type="primary">aroK</name>
    <name evidence="8" type="ORF">EDC14_1009101</name>
</gene>
<keyword evidence="1 7" id="KW-0028">Amino-acid biosynthesis</keyword>
<dbReference type="InterPro" id="IPR031322">
    <property type="entry name" value="Shikimate/glucono_kinase"/>
</dbReference>
<dbReference type="EMBL" id="SLUN01000009">
    <property type="protein sequence ID" value="TCL70783.1"/>
    <property type="molecule type" value="Genomic_DNA"/>
</dbReference>
<dbReference type="SUPFAM" id="SSF52540">
    <property type="entry name" value="P-loop containing nucleoside triphosphate hydrolases"/>
    <property type="match status" value="1"/>
</dbReference>
<dbReference type="PRINTS" id="PR01100">
    <property type="entry name" value="SHIKIMTKNASE"/>
</dbReference>
<comment type="caution">
    <text evidence="7">Lacks conserved residue(s) required for the propagation of feature annotation.</text>
</comment>
<dbReference type="PANTHER" id="PTHR21087:SF16">
    <property type="entry name" value="SHIKIMATE KINASE 1, CHLOROPLASTIC"/>
    <property type="match status" value="1"/>
</dbReference>
<comment type="caution">
    <text evidence="8">The sequence shown here is derived from an EMBL/GenBank/DDBJ whole genome shotgun (WGS) entry which is preliminary data.</text>
</comment>
<protein>
    <recommendedName>
        <fullName evidence="7">Shikimate kinase</fullName>
        <shortName evidence="7">SK</shortName>
        <ecNumber evidence="7">2.7.1.71</ecNumber>
    </recommendedName>
</protein>
<dbReference type="Gene3D" id="3.40.50.300">
    <property type="entry name" value="P-loop containing nucleotide triphosphate hydrolases"/>
    <property type="match status" value="1"/>
</dbReference>
<dbReference type="InterPro" id="IPR000623">
    <property type="entry name" value="Shikimate_kinase/TSH1"/>
</dbReference>
<evidence type="ECO:0000256" key="6">
    <source>
        <dbReference type="ARBA" id="ARBA00023141"/>
    </source>
</evidence>
<dbReference type="GO" id="GO:0000287">
    <property type="term" value="F:magnesium ion binding"/>
    <property type="evidence" value="ECO:0007669"/>
    <property type="project" value="UniProtKB-UniRule"/>
</dbReference>
<feature type="binding site" evidence="7">
    <location>
        <position position="135"/>
    </location>
    <ligand>
        <name>substrate</name>
    </ligand>
</feature>
<dbReference type="GO" id="GO:0009423">
    <property type="term" value="P:chorismate biosynthetic process"/>
    <property type="evidence" value="ECO:0007669"/>
    <property type="project" value="UniProtKB-UniRule"/>
</dbReference>
<keyword evidence="7" id="KW-0460">Magnesium</keyword>
<name>A0A4R1RVT7_HYDET</name>
<dbReference type="GO" id="GO:0009073">
    <property type="term" value="P:aromatic amino acid family biosynthetic process"/>
    <property type="evidence" value="ECO:0007669"/>
    <property type="project" value="UniProtKB-KW"/>
</dbReference>
<dbReference type="GO" id="GO:0008652">
    <property type="term" value="P:amino acid biosynthetic process"/>
    <property type="evidence" value="ECO:0007669"/>
    <property type="project" value="UniProtKB-KW"/>
</dbReference>